<accession>B4D8P8</accession>
<feature type="transmembrane region" description="Helical" evidence="7">
    <location>
        <begin position="192"/>
        <end position="214"/>
    </location>
</feature>
<keyword evidence="6" id="KW-0653">Protein transport</keyword>
<evidence type="ECO:0000256" key="1">
    <source>
        <dbReference type="ARBA" id="ARBA00004651"/>
    </source>
</evidence>
<dbReference type="InterPro" id="IPR002898">
    <property type="entry name" value="MotA_ExbB_proton_chnl"/>
</dbReference>
<keyword evidence="5 7" id="KW-0472">Membrane</keyword>
<evidence type="ECO:0000259" key="8">
    <source>
        <dbReference type="Pfam" id="PF01618"/>
    </source>
</evidence>
<dbReference type="InParanoid" id="B4D8P8"/>
<dbReference type="InterPro" id="IPR050790">
    <property type="entry name" value="ExbB/TolQ_transport"/>
</dbReference>
<protein>
    <submittedName>
        <fullName evidence="9">MotA/TolQ/ExbB proton channel</fullName>
    </submittedName>
</protein>
<sequence>MAATLFPTIFLASGGILFAFDHSTLPGKLILFTLFIASIFSWSVMVTKFRLVRRAQTRRAQFLESFRSDRQPLRIYTDRTRYDGAPVFAVYRAGCRELTFQLLGSAEVDETFRARLDIAQRISPAQMRVVTTAMERAVGETALRLESQMILLATAVSGAPFLGLLGTVWGVMDTFGDVAAAGSANLAAMAPGVSAALITTVTGLLVAIPAMFGYNYLVTTIRAMIVGLDNFAAELSSEFEHKYVDHGERAKSWT</sequence>
<comment type="caution">
    <text evidence="9">The sequence shown here is derived from an EMBL/GenBank/DDBJ whole genome shotgun (WGS) entry which is preliminary data.</text>
</comment>
<keyword evidence="10" id="KW-1185">Reference proteome</keyword>
<evidence type="ECO:0000256" key="5">
    <source>
        <dbReference type="ARBA" id="ARBA00023136"/>
    </source>
</evidence>
<dbReference type="eggNOG" id="COG0811">
    <property type="taxonomic scope" value="Bacteria"/>
</dbReference>
<dbReference type="EMBL" id="ABVL01000022">
    <property type="protein sequence ID" value="EDY17270.1"/>
    <property type="molecule type" value="Genomic_DNA"/>
</dbReference>
<evidence type="ECO:0000313" key="10">
    <source>
        <dbReference type="Proteomes" id="UP000005824"/>
    </source>
</evidence>
<dbReference type="PANTHER" id="PTHR30625:SF3">
    <property type="entry name" value="TOL-PAL SYSTEM PROTEIN TOLQ"/>
    <property type="match status" value="1"/>
</dbReference>
<comment type="subcellular location">
    <subcellularLocation>
        <location evidence="1">Cell membrane</location>
        <topology evidence="1">Multi-pass membrane protein</topology>
    </subcellularLocation>
    <subcellularLocation>
        <location evidence="6">Membrane</location>
        <topology evidence="6">Multi-pass membrane protein</topology>
    </subcellularLocation>
</comment>
<keyword evidence="6" id="KW-0813">Transport</keyword>
<feature type="transmembrane region" description="Helical" evidence="7">
    <location>
        <begin position="29"/>
        <end position="49"/>
    </location>
</feature>
<evidence type="ECO:0000313" key="9">
    <source>
        <dbReference type="EMBL" id="EDY17270.1"/>
    </source>
</evidence>
<organism evidence="9 10">
    <name type="scientific">Chthoniobacter flavus Ellin428</name>
    <dbReference type="NCBI Taxonomy" id="497964"/>
    <lineage>
        <taxon>Bacteria</taxon>
        <taxon>Pseudomonadati</taxon>
        <taxon>Verrucomicrobiota</taxon>
        <taxon>Spartobacteria</taxon>
        <taxon>Chthoniobacterales</taxon>
        <taxon>Chthoniobacteraceae</taxon>
        <taxon>Chthoniobacter</taxon>
    </lineage>
</organism>
<dbReference type="STRING" id="497964.CfE428DRAFT_5288"/>
<evidence type="ECO:0000256" key="4">
    <source>
        <dbReference type="ARBA" id="ARBA00022989"/>
    </source>
</evidence>
<feature type="transmembrane region" description="Helical" evidence="7">
    <location>
        <begin position="150"/>
        <end position="172"/>
    </location>
</feature>
<evidence type="ECO:0000256" key="2">
    <source>
        <dbReference type="ARBA" id="ARBA00022475"/>
    </source>
</evidence>
<reference evidence="9 10" key="1">
    <citation type="journal article" date="2011" name="J. Bacteriol.">
        <title>Genome sequence of Chthoniobacter flavus Ellin428, an aerobic heterotrophic soil bacterium.</title>
        <authorList>
            <person name="Kant R."/>
            <person name="van Passel M.W."/>
            <person name="Palva A."/>
            <person name="Lucas S."/>
            <person name="Lapidus A."/>
            <person name="Glavina Del Rio T."/>
            <person name="Dalin E."/>
            <person name="Tice H."/>
            <person name="Bruce D."/>
            <person name="Goodwin L."/>
            <person name="Pitluck S."/>
            <person name="Larimer F.W."/>
            <person name="Land M.L."/>
            <person name="Hauser L."/>
            <person name="Sangwan P."/>
            <person name="de Vos W.M."/>
            <person name="Janssen P.H."/>
            <person name="Smidt H."/>
        </authorList>
    </citation>
    <scope>NUCLEOTIDE SEQUENCE [LARGE SCALE GENOMIC DNA]</scope>
    <source>
        <strain evidence="9 10">Ellin428</strain>
    </source>
</reference>
<dbReference type="AlphaFoldDB" id="B4D8P8"/>
<gene>
    <name evidence="9" type="ORF">CfE428DRAFT_5288</name>
</gene>
<dbReference type="Pfam" id="PF01618">
    <property type="entry name" value="MotA_ExbB"/>
    <property type="match status" value="1"/>
</dbReference>
<dbReference type="PANTHER" id="PTHR30625">
    <property type="entry name" value="PROTEIN TOLQ"/>
    <property type="match status" value="1"/>
</dbReference>
<dbReference type="GO" id="GO:0017038">
    <property type="term" value="P:protein import"/>
    <property type="evidence" value="ECO:0007669"/>
    <property type="project" value="TreeGrafter"/>
</dbReference>
<keyword evidence="3 7" id="KW-0812">Transmembrane</keyword>
<proteinExistence type="inferred from homology"/>
<evidence type="ECO:0000256" key="6">
    <source>
        <dbReference type="RuleBase" id="RU004057"/>
    </source>
</evidence>
<dbReference type="RefSeq" id="WP_006982609.1">
    <property type="nucleotide sequence ID" value="NZ_ABVL01000022.1"/>
</dbReference>
<dbReference type="FunCoup" id="B4D8P8">
    <property type="interactions" value="261"/>
</dbReference>
<feature type="domain" description="MotA/TolQ/ExbB proton channel" evidence="8">
    <location>
        <begin position="109"/>
        <end position="225"/>
    </location>
</feature>
<evidence type="ECO:0000256" key="3">
    <source>
        <dbReference type="ARBA" id="ARBA00022692"/>
    </source>
</evidence>
<keyword evidence="4 7" id="KW-1133">Transmembrane helix</keyword>
<name>B4D8P8_9BACT</name>
<comment type="similarity">
    <text evidence="6">Belongs to the exbB/tolQ family.</text>
</comment>
<evidence type="ECO:0000256" key="7">
    <source>
        <dbReference type="SAM" id="Phobius"/>
    </source>
</evidence>
<dbReference type="Proteomes" id="UP000005824">
    <property type="component" value="Unassembled WGS sequence"/>
</dbReference>
<keyword evidence="2" id="KW-1003">Cell membrane</keyword>
<dbReference type="GO" id="GO:0005886">
    <property type="term" value="C:plasma membrane"/>
    <property type="evidence" value="ECO:0007669"/>
    <property type="project" value="UniProtKB-SubCell"/>
</dbReference>